<dbReference type="GO" id="GO:0000993">
    <property type="term" value="F:RNA polymerase II complex binding"/>
    <property type="evidence" value="ECO:0007669"/>
    <property type="project" value="EnsemblFungi"/>
</dbReference>
<dbReference type="GO" id="GO:0003755">
    <property type="term" value="F:peptidyl-prolyl cis-trans isomerase activity"/>
    <property type="evidence" value="ECO:0007669"/>
    <property type="project" value="UniProtKB-UniRule"/>
</dbReference>
<dbReference type="InterPro" id="IPR051370">
    <property type="entry name" value="PPIase_Pin1"/>
</dbReference>
<gene>
    <name evidence="9" type="ORF">ASCRUDRAFT_77985</name>
</gene>
<dbReference type="PROSITE" id="PS50020">
    <property type="entry name" value="WW_DOMAIN_2"/>
    <property type="match status" value="1"/>
</dbReference>
<dbReference type="EC" id="5.2.1.8" evidence="5"/>
<dbReference type="AlphaFoldDB" id="A0A1D2V9S2"/>
<dbReference type="Gene3D" id="2.20.70.10">
    <property type="match status" value="1"/>
</dbReference>
<dbReference type="Proteomes" id="UP000095038">
    <property type="component" value="Unassembled WGS sequence"/>
</dbReference>
<evidence type="ECO:0000256" key="4">
    <source>
        <dbReference type="PROSITE-ProRule" id="PRU00278"/>
    </source>
</evidence>
<keyword evidence="10" id="KW-1185">Reference proteome</keyword>
<dbReference type="InterPro" id="IPR036020">
    <property type="entry name" value="WW_dom_sf"/>
</dbReference>
<evidence type="ECO:0000313" key="10">
    <source>
        <dbReference type="Proteomes" id="UP000095038"/>
    </source>
</evidence>
<name>A0A1D2V9S2_9ASCO</name>
<dbReference type="FunFam" id="3.10.50.40:FF:000026">
    <property type="entry name" value="Peptidyl-prolyl cis-trans isomerase"/>
    <property type="match status" value="1"/>
</dbReference>
<keyword evidence="3 4" id="KW-0413">Isomerase</keyword>
<feature type="region of interest" description="Disordered" evidence="6">
    <location>
        <begin position="51"/>
        <end position="79"/>
    </location>
</feature>
<evidence type="ECO:0000259" key="8">
    <source>
        <dbReference type="PROSITE" id="PS50198"/>
    </source>
</evidence>
<dbReference type="PANTHER" id="PTHR10657">
    <property type="entry name" value="PEPTIDYL-PROLYL CIS-TRANS ISOMERASE"/>
    <property type="match status" value="1"/>
</dbReference>
<dbReference type="GO" id="GO:0000122">
    <property type="term" value="P:negative regulation of transcription by RNA polymerase II"/>
    <property type="evidence" value="ECO:0007669"/>
    <property type="project" value="EnsemblFungi"/>
</dbReference>
<dbReference type="SMART" id="SM00456">
    <property type="entry name" value="WW"/>
    <property type="match status" value="1"/>
</dbReference>
<dbReference type="OrthoDB" id="2530521at2759"/>
<dbReference type="GO" id="GO:2000059">
    <property type="term" value="P:negative regulation of ubiquitin-dependent protein catabolic process"/>
    <property type="evidence" value="ECO:0007669"/>
    <property type="project" value="EnsemblFungi"/>
</dbReference>
<dbReference type="Gene3D" id="3.10.50.40">
    <property type="match status" value="1"/>
</dbReference>
<dbReference type="EMBL" id="KV454493">
    <property type="protein sequence ID" value="ODV58285.1"/>
    <property type="molecule type" value="Genomic_DNA"/>
</dbReference>
<dbReference type="PROSITE" id="PS50198">
    <property type="entry name" value="PPIC_PPIASE_2"/>
    <property type="match status" value="1"/>
</dbReference>
<dbReference type="InParanoid" id="A0A1D2V9S2"/>
<dbReference type="CDD" id="cd00201">
    <property type="entry name" value="WW"/>
    <property type="match status" value="1"/>
</dbReference>
<dbReference type="InterPro" id="IPR001202">
    <property type="entry name" value="WW_dom"/>
</dbReference>
<dbReference type="SUPFAM" id="SSF54534">
    <property type="entry name" value="FKBP-like"/>
    <property type="match status" value="1"/>
</dbReference>
<comment type="catalytic activity">
    <reaction evidence="1 5">
        <text>[protein]-peptidylproline (omega=180) = [protein]-peptidylproline (omega=0)</text>
        <dbReference type="Rhea" id="RHEA:16237"/>
        <dbReference type="Rhea" id="RHEA-COMP:10747"/>
        <dbReference type="Rhea" id="RHEA-COMP:10748"/>
        <dbReference type="ChEBI" id="CHEBI:83833"/>
        <dbReference type="ChEBI" id="CHEBI:83834"/>
        <dbReference type="EC" id="5.2.1.8"/>
    </reaction>
</comment>
<dbReference type="GO" id="GO:0045899">
    <property type="term" value="P:positive regulation of RNA polymerase II transcription preinitiation complex assembly"/>
    <property type="evidence" value="ECO:0007669"/>
    <property type="project" value="EnsemblFungi"/>
</dbReference>
<feature type="compositionally biased region" description="Basic residues" evidence="6">
    <location>
        <begin position="63"/>
        <end position="75"/>
    </location>
</feature>
<dbReference type="GO" id="GO:0006369">
    <property type="term" value="P:termination of RNA polymerase II transcription"/>
    <property type="evidence" value="ECO:0007669"/>
    <property type="project" value="EnsemblFungi"/>
</dbReference>
<dbReference type="InterPro" id="IPR000297">
    <property type="entry name" value="PPIase_PpiC"/>
</dbReference>
<dbReference type="GO" id="GO:0005829">
    <property type="term" value="C:cytosol"/>
    <property type="evidence" value="ECO:0007669"/>
    <property type="project" value="TreeGrafter"/>
</dbReference>
<reference evidence="10" key="1">
    <citation type="submission" date="2016-05" db="EMBL/GenBank/DDBJ databases">
        <title>Comparative genomics of biotechnologically important yeasts.</title>
        <authorList>
            <consortium name="DOE Joint Genome Institute"/>
            <person name="Riley R."/>
            <person name="Haridas S."/>
            <person name="Wolfe K.H."/>
            <person name="Lopes M.R."/>
            <person name="Hittinger C.T."/>
            <person name="Goker M."/>
            <person name="Salamov A."/>
            <person name="Wisecaver J."/>
            <person name="Long T.M."/>
            <person name="Aerts A.L."/>
            <person name="Barry K."/>
            <person name="Choi C."/>
            <person name="Clum A."/>
            <person name="Coughlan A.Y."/>
            <person name="Deshpande S."/>
            <person name="Douglass A.P."/>
            <person name="Hanson S.J."/>
            <person name="Klenk H.-P."/>
            <person name="Labutti K."/>
            <person name="Lapidus A."/>
            <person name="Lindquist E."/>
            <person name="Lipzen A."/>
            <person name="Meier-Kolthoff J.P."/>
            <person name="Ohm R.A."/>
            <person name="Otillar R.P."/>
            <person name="Pangilinan J."/>
            <person name="Peng Y."/>
            <person name="Rokas A."/>
            <person name="Rosa C.A."/>
            <person name="Scheuner C."/>
            <person name="Sibirny A.A."/>
            <person name="Slot J.C."/>
            <person name="Stielow J.B."/>
            <person name="Sun H."/>
            <person name="Kurtzman C.P."/>
            <person name="Blackwell M."/>
            <person name="Grigoriev I.V."/>
            <person name="Jeffries T.W."/>
        </authorList>
    </citation>
    <scope>NUCLEOTIDE SEQUENCE [LARGE SCALE GENOMIC DNA]</scope>
    <source>
        <strain evidence="10">DSM 1968</strain>
    </source>
</reference>
<accession>A0A1D2V9S2</accession>
<dbReference type="GO" id="GO:0005634">
    <property type="term" value="C:nucleus"/>
    <property type="evidence" value="ECO:0007669"/>
    <property type="project" value="TreeGrafter"/>
</dbReference>
<dbReference type="RefSeq" id="XP_020044592.1">
    <property type="nucleotide sequence ID" value="XM_020194089.1"/>
</dbReference>
<dbReference type="InterPro" id="IPR046357">
    <property type="entry name" value="PPIase_dom_sf"/>
</dbReference>
<organism evidence="9 10">
    <name type="scientific">Ascoidea rubescens DSM 1968</name>
    <dbReference type="NCBI Taxonomy" id="1344418"/>
    <lineage>
        <taxon>Eukaryota</taxon>
        <taxon>Fungi</taxon>
        <taxon>Dikarya</taxon>
        <taxon>Ascomycota</taxon>
        <taxon>Saccharomycotina</taxon>
        <taxon>Saccharomycetes</taxon>
        <taxon>Ascoideaceae</taxon>
        <taxon>Ascoidea</taxon>
    </lineage>
</organism>
<dbReference type="SUPFAM" id="SSF51045">
    <property type="entry name" value="WW domain"/>
    <property type="match status" value="1"/>
</dbReference>
<evidence type="ECO:0000256" key="5">
    <source>
        <dbReference type="RuleBase" id="RU363014"/>
    </source>
</evidence>
<proteinExistence type="predicted"/>
<dbReference type="FunCoup" id="A0A1D2V9S2">
    <property type="interactions" value="994"/>
</dbReference>
<dbReference type="Pfam" id="PF00639">
    <property type="entry name" value="Rotamase"/>
    <property type="match status" value="1"/>
</dbReference>
<dbReference type="STRING" id="1344418.A0A1D2V9S2"/>
<evidence type="ECO:0000259" key="7">
    <source>
        <dbReference type="PROSITE" id="PS50020"/>
    </source>
</evidence>
<dbReference type="GeneID" id="30967725"/>
<dbReference type="GO" id="GO:2000749">
    <property type="term" value="P:positive regulation of rDNA heterochromatin formation"/>
    <property type="evidence" value="ECO:0007669"/>
    <property type="project" value="EnsemblFungi"/>
</dbReference>
<feature type="domain" description="PpiC" evidence="8">
    <location>
        <begin position="78"/>
        <end position="189"/>
    </location>
</feature>
<evidence type="ECO:0000256" key="3">
    <source>
        <dbReference type="ARBA" id="ARBA00023235"/>
    </source>
</evidence>
<dbReference type="Pfam" id="PF00397">
    <property type="entry name" value="WW"/>
    <property type="match status" value="1"/>
</dbReference>
<protein>
    <recommendedName>
        <fullName evidence="5">Peptidyl-prolyl cis-trans isomerase</fullName>
        <ecNumber evidence="5">5.2.1.8</ecNumber>
    </recommendedName>
</protein>
<evidence type="ECO:0000313" key="9">
    <source>
        <dbReference type="EMBL" id="ODV58285.1"/>
    </source>
</evidence>
<evidence type="ECO:0000256" key="6">
    <source>
        <dbReference type="SAM" id="MobiDB-lite"/>
    </source>
</evidence>
<evidence type="ECO:0000256" key="2">
    <source>
        <dbReference type="ARBA" id="ARBA00023110"/>
    </source>
</evidence>
<keyword evidence="2 4" id="KW-0697">Rotamase</keyword>
<dbReference type="PANTHER" id="PTHR10657:SF4">
    <property type="entry name" value="PEPTIDYL-PROLYL CIS-TRANS ISOMERASE-RELATED"/>
    <property type="match status" value="1"/>
</dbReference>
<evidence type="ECO:0000256" key="1">
    <source>
        <dbReference type="ARBA" id="ARBA00000971"/>
    </source>
</evidence>
<feature type="domain" description="WW" evidence="7">
    <location>
        <begin position="6"/>
        <end position="40"/>
    </location>
</feature>
<sequence>MSGNETGLPADWILLKSRSHNRHYFHNPTTKQSVWDAPDGTDVEMLKRYLADQSHKSSSSSHSHNHGGSHGHRRHSQGERIRCNHLLIKHRDSRNPKSWKNSSITISKEEAIQKLKVFEQKIKNGETSLSELAKTESDCGSHLKGGDLGFFTRGMMQPSFEKAAFALHVGEISGIVESNSGVHLIERVA</sequence>